<evidence type="ECO:0000259" key="4">
    <source>
        <dbReference type="SMART" id="SM00903"/>
    </source>
</evidence>
<protein>
    <submittedName>
        <fullName evidence="5">Flavoredoxin</fullName>
    </submittedName>
</protein>
<evidence type="ECO:0000256" key="1">
    <source>
        <dbReference type="ARBA" id="ARBA00001917"/>
    </source>
</evidence>
<evidence type="ECO:0000256" key="3">
    <source>
        <dbReference type="ARBA" id="ARBA00038054"/>
    </source>
</evidence>
<sequence>MQNNAKKELGVHPFLFPMPVLMVATYGEDGKVDVMNMAWGGICAENMVLMNIDESHKTAANLKHKQAFTLSVADIPHIAEADFFGIASGNKMPDKFERSGLTAVKSKKVDAPIIEEFPLTLECKVVEIKNAVFGFYVVGEIVGVLADEAVLNEKGKVEPAKLNAFIFDQFQNGYYAIGEKVGQAWKSGVGLMKK</sequence>
<reference evidence="5 6" key="1">
    <citation type="submission" date="2009-07" db="EMBL/GenBank/DDBJ databases">
        <authorList>
            <person name="Madupu R."/>
            <person name="Sebastian Y."/>
            <person name="Durkin A.S."/>
            <person name="Torralba M."/>
            <person name="Methe B."/>
            <person name="Sutton G.G."/>
            <person name="Strausberg R.L."/>
            <person name="Nelson K.E."/>
        </authorList>
    </citation>
    <scope>NUCLEOTIDE SEQUENCE [LARGE SCALE GENOMIC DNA]</scope>
    <source>
        <strain evidence="5 6">ATCC 35580</strain>
    </source>
</reference>
<proteinExistence type="inferred from homology"/>
<evidence type="ECO:0000256" key="2">
    <source>
        <dbReference type="ARBA" id="ARBA00022630"/>
    </source>
</evidence>
<evidence type="ECO:0000313" key="5">
    <source>
        <dbReference type="EMBL" id="EEV20253.1"/>
    </source>
</evidence>
<accession>C8PQT9</accession>
<feature type="domain" description="Flavin reductase like" evidence="4">
    <location>
        <begin position="14"/>
        <end position="158"/>
    </location>
</feature>
<organism evidence="5 6">
    <name type="scientific">Treponema vincentii ATCC 35580</name>
    <dbReference type="NCBI Taxonomy" id="596324"/>
    <lineage>
        <taxon>Bacteria</taxon>
        <taxon>Pseudomonadati</taxon>
        <taxon>Spirochaetota</taxon>
        <taxon>Spirochaetia</taxon>
        <taxon>Spirochaetales</taxon>
        <taxon>Treponemataceae</taxon>
        <taxon>Treponema</taxon>
    </lineage>
</organism>
<dbReference type="STRING" id="596324.TREVI0001_1667"/>
<comment type="similarity">
    <text evidence="3">Belongs to the flavoredoxin family.</text>
</comment>
<dbReference type="RefSeq" id="WP_006188945.1">
    <property type="nucleotide sequence ID" value="NZ_ACYH01000038.1"/>
</dbReference>
<dbReference type="Proteomes" id="UP000004509">
    <property type="component" value="Unassembled WGS sequence"/>
</dbReference>
<dbReference type="AlphaFoldDB" id="C8PQT9"/>
<dbReference type="InterPro" id="IPR002563">
    <property type="entry name" value="Flavin_Rdtase-like_dom"/>
</dbReference>
<dbReference type="SUPFAM" id="SSF50475">
    <property type="entry name" value="FMN-binding split barrel"/>
    <property type="match status" value="1"/>
</dbReference>
<dbReference type="GO" id="GO:0016646">
    <property type="term" value="F:oxidoreductase activity, acting on the CH-NH group of donors, NAD or NADP as acceptor"/>
    <property type="evidence" value="ECO:0007669"/>
    <property type="project" value="UniProtKB-ARBA"/>
</dbReference>
<gene>
    <name evidence="5" type="primary">flr</name>
    <name evidence="5" type="ORF">TREVI0001_1667</name>
</gene>
<dbReference type="PANTHER" id="PTHR43567">
    <property type="entry name" value="FLAVOREDOXIN-RELATED-RELATED"/>
    <property type="match status" value="1"/>
</dbReference>
<name>C8PQT9_9SPIR</name>
<dbReference type="eggNOG" id="COG1853">
    <property type="taxonomic scope" value="Bacteria"/>
</dbReference>
<dbReference type="OrthoDB" id="9806228at2"/>
<dbReference type="EMBL" id="ACYH01000038">
    <property type="protein sequence ID" value="EEV20253.1"/>
    <property type="molecule type" value="Genomic_DNA"/>
</dbReference>
<dbReference type="PANTHER" id="PTHR43567:SF1">
    <property type="entry name" value="FLAVOREDOXIN"/>
    <property type="match status" value="1"/>
</dbReference>
<keyword evidence="2" id="KW-0285">Flavoprotein</keyword>
<dbReference type="InterPro" id="IPR012349">
    <property type="entry name" value="Split_barrel_FMN-bd"/>
</dbReference>
<dbReference type="SMART" id="SM00903">
    <property type="entry name" value="Flavin_Reduct"/>
    <property type="match status" value="1"/>
</dbReference>
<dbReference type="Pfam" id="PF01613">
    <property type="entry name" value="Flavin_Reduct"/>
    <property type="match status" value="1"/>
</dbReference>
<dbReference type="GO" id="GO:0010181">
    <property type="term" value="F:FMN binding"/>
    <property type="evidence" value="ECO:0007669"/>
    <property type="project" value="InterPro"/>
</dbReference>
<evidence type="ECO:0000313" key="6">
    <source>
        <dbReference type="Proteomes" id="UP000004509"/>
    </source>
</evidence>
<comment type="caution">
    <text evidence="5">The sequence shown here is derived from an EMBL/GenBank/DDBJ whole genome shotgun (WGS) entry which is preliminary data.</text>
</comment>
<comment type="cofactor">
    <cofactor evidence="1">
        <name>FMN</name>
        <dbReference type="ChEBI" id="CHEBI:58210"/>
    </cofactor>
</comment>
<dbReference type="Gene3D" id="2.30.110.10">
    <property type="entry name" value="Electron Transport, Fmn-binding Protein, Chain A"/>
    <property type="match status" value="1"/>
</dbReference>
<dbReference type="InterPro" id="IPR052174">
    <property type="entry name" value="Flavoredoxin"/>
</dbReference>